<dbReference type="VEuPathDB" id="TriTrypDB:BSAL_48935"/>
<name>A0A0S4K0X5_BODSA</name>
<sequence length="210" mass="23444">MVAPITFGDGVVKKPDTPIFPSQLHPFLDADVVARRGMFSAGERSRLFLNSFLNAVYARYLLAYWVDSSSPWVSRVKVFDGAASPDHAHLLEAYEVNIAGVVRTTNAVVENAATPRNGGASLHCRVREKQLSSLVRMTLVAALNLQLWGRDVLVFAFVFLAEHYVEAFRTLFPMLGGRGWHADCCTWTAFWRLKDTMATMNVLSRNFASM</sequence>
<proteinExistence type="predicted"/>
<keyword evidence="2" id="KW-1185">Reference proteome</keyword>
<organism evidence="1 2">
    <name type="scientific">Bodo saltans</name>
    <name type="common">Flagellated protozoan</name>
    <dbReference type="NCBI Taxonomy" id="75058"/>
    <lineage>
        <taxon>Eukaryota</taxon>
        <taxon>Discoba</taxon>
        <taxon>Euglenozoa</taxon>
        <taxon>Kinetoplastea</taxon>
        <taxon>Metakinetoplastina</taxon>
        <taxon>Eubodonida</taxon>
        <taxon>Bodonidae</taxon>
        <taxon>Bodo</taxon>
    </lineage>
</organism>
<accession>A0A0S4K0X5</accession>
<reference evidence="2" key="1">
    <citation type="submission" date="2015-09" db="EMBL/GenBank/DDBJ databases">
        <authorList>
            <consortium name="Pathogen Informatics"/>
        </authorList>
    </citation>
    <scope>NUCLEOTIDE SEQUENCE [LARGE SCALE GENOMIC DNA]</scope>
    <source>
        <strain evidence="2">Lake Konstanz</strain>
    </source>
</reference>
<gene>
    <name evidence="1" type="ORF">BSAL_48935</name>
</gene>
<evidence type="ECO:0000313" key="2">
    <source>
        <dbReference type="Proteomes" id="UP000051952"/>
    </source>
</evidence>
<protein>
    <submittedName>
        <fullName evidence="1">Bodo-specific multi-copy gene family, putative</fullName>
    </submittedName>
</protein>
<dbReference type="Proteomes" id="UP000051952">
    <property type="component" value="Unassembled WGS sequence"/>
</dbReference>
<dbReference type="AlphaFoldDB" id="A0A0S4K0X5"/>
<evidence type="ECO:0000313" key="1">
    <source>
        <dbReference type="EMBL" id="CUG94476.1"/>
    </source>
</evidence>
<dbReference type="EMBL" id="CYKH01002256">
    <property type="protein sequence ID" value="CUG94476.1"/>
    <property type="molecule type" value="Genomic_DNA"/>
</dbReference>